<sequence>MAGAMAAHARCAMVRDLHRVTSEEQLFASAYNASPPTAQGAGVKWALRGYLPPKHLRIPGIDYGVPEDSAMTMFGGDISPSVVGRESISDLLAGCFAAAQSGVDADAVMDEDGVSEVTGARREFHSRFLAVVARRDGRSFEGVSRGARATTDGAARGADARRILSIRSLLTMHCVFPLLFVSLTPPPSPYPLPPSQ</sequence>
<evidence type="ECO:0000313" key="3">
    <source>
        <dbReference type="Proteomes" id="UP000001876"/>
    </source>
</evidence>
<keyword evidence="1" id="KW-0812">Transmembrane</keyword>
<organism evidence="3">
    <name type="scientific">Micromonas pusilla (strain CCMP1545)</name>
    <name type="common">Picoplanktonic green alga</name>
    <dbReference type="NCBI Taxonomy" id="564608"/>
    <lineage>
        <taxon>Eukaryota</taxon>
        <taxon>Viridiplantae</taxon>
        <taxon>Chlorophyta</taxon>
        <taxon>Mamiellophyceae</taxon>
        <taxon>Mamiellales</taxon>
        <taxon>Mamiellaceae</taxon>
        <taxon>Micromonas</taxon>
    </lineage>
</organism>
<dbReference type="RefSeq" id="XP_003059682.1">
    <property type="nucleotide sequence ID" value="XM_003059636.1"/>
</dbReference>
<dbReference type="GeneID" id="9685417"/>
<keyword evidence="1" id="KW-1133">Transmembrane helix</keyword>
<evidence type="ECO:0000256" key="1">
    <source>
        <dbReference type="SAM" id="Phobius"/>
    </source>
</evidence>
<protein>
    <submittedName>
        <fullName evidence="2">Predicted protein</fullName>
    </submittedName>
</protein>
<evidence type="ECO:0000313" key="2">
    <source>
        <dbReference type="EMBL" id="EEH55634.1"/>
    </source>
</evidence>
<keyword evidence="1" id="KW-0472">Membrane</keyword>
<dbReference type="OrthoDB" id="10529105at2759"/>
<gene>
    <name evidence="2" type="ORF">MICPUCDRAFT_59243</name>
</gene>
<dbReference type="KEGG" id="mpp:MICPUCDRAFT_59243"/>
<reference evidence="2 3" key="1">
    <citation type="journal article" date="2009" name="Science">
        <title>Green evolution and dynamic adaptations revealed by genomes of the marine picoeukaryotes Micromonas.</title>
        <authorList>
            <person name="Worden A.Z."/>
            <person name="Lee J.H."/>
            <person name="Mock T."/>
            <person name="Rouze P."/>
            <person name="Simmons M.P."/>
            <person name="Aerts A.L."/>
            <person name="Allen A.E."/>
            <person name="Cuvelier M.L."/>
            <person name="Derelle E."/>
            <person name="Everett M.V."/>
            <person name="Foulon E."/>
            <person name="Grimwood J."/>
            <person name="Gundlach H."/>
            <person name="Henrissat B."/>
            <person name="Napoli C."/>
            <person name="McDonald S.M."/>
            <person name="Parker M.S."/>
            <person name="Rombauts S."/>
            <person name="Salamov A."/>
            <person name="Von Dassow P."/>
            <person name="Badger J.H."/>
            <person name="Coutinho P.M."/>
            <person name="Demir E."/>
            <person name="Dubchak I."/>
            <person name="Gentemann C."/>
            <person name="Eikrem W."/>
            <person name="Gready J.E."/>
            <person name="John U."/>
            <person name="Lanier W."/>
            <person name="Lindquist E.A."/>
            <person name="Lucas S."/>
            <person name="Mayer K.F."/>
            <person name="Moreau H."/>
            <person name="Not F."/>
            <person name="Otillar R."/>
            <person name="Panaud O."/>
            <person name="Pangilinan J."/>
            <person name="Paulsen I."/>
            <person name="Piegu B."/>
            <person name="Poliakov A."/>
            <person name="Robbens S."/>
            <person name="Schmutz J."/>
            <person name="Toulza E."/>
            <person name="Wyss T."/>
            <person name="Zelensky A."/>
            <person name="Zhou K."/>
            <person name="Armbrust E.V."/>
            <person name="Bhattacharya D."/>
            <person name="Goodenough U.W."/>
            <person name="Van de Peer Y."/>
            <person name="Grigoriev I.V."/>
        </authorList>
    </citation>
    <scope>NUCLEOTIDE SEQUENCE [LARGE SCALE GENOMIC DNA]</scope>
    <source>
        <strain evidence="2 3">CCMP1545</strain>
    </source>
</reference>
<accession>C1MWT1</accession>
<dbReference type="AlphaFoldDB" id="C1MWT1"/>
<proteinExistence type="predicted"/>
<keyword evidence="3" id="KW-1185">Reference proteome</keyword>
<dbReference type="EMBL" id="GG663741">
    <property type="protein sequence ID" value="EEH55634.1"/>
    <property type="molecule type" value="Genomic_DNA"/>
</dbReference>
<name>C1MWT1_MICPC</name>
<dbReference type="Proteomes" id="UP000001876">
    <property type="component" value="Unassembled WGS sequence"/>
</dbReference>
<feature type="transmembrane region" description="Helical" evidence="1">
    <location>
        <begin position="164"/>
        <end position="183"/>
    </location>
</feature>